<dbReference type="EMBL" id="JANIEX010000116">
    <property type="protein sequence ID" value="KAJ3573073.1"/>
    <property type="molecule type" value="Genomic_DNA"/>
</dbReference>
<organism evidence="2 3">
    <name type="scientific">Leucocoprinus birnbaumii</name>
    <dbReference type="NCBI Taxonomy" id="56174"/>
    <lineage>
        <taxon>Eukaryota</taxon>
        <taxon>Fungi</taxon>
        <taxon>Dikarya</taxon>
        <taxon>Basidiomycota</taxon>
        <taxon>Agaricomycotina</taxon>
        <taxon>Agaricomycetes</taxon>
        <taxon>Agaricomycetidae</taxon>
        <taxon>Agaricales</taxon>
        <taxon>Agaricineae</taxon>
        <taxon>Agaricaceae</taxon>
        <taxon>Leucocoprinus</taxon>
    </lineage>
</organism>
<dbReference type="SUPFAM" id="SSF48452">
    <property type="entry name" value="TPR-like"/>
    <property type="match status" value="1"/>
</dbReference>
<keyword evidence="3" id="KW-1185">Reference proteome</keyword>
<feature type="compositionally biased region" description="Basic and acidic residues" evidence="1">
    <location>
        <begin position="497"/>
        <end position="507"/>
    </location>
</feature>
<comment type="caution">
    <text evidence="2">The sequence shown here is derived from an EMBL/GenBank/DDBJ whole genome shotgun (WGS) entry which is preliminary data.</text>
</comment>
<dbReference type="PANTHER" id="PTHR31975:SF1">
    <property type="entry name" value="BUD SITE SELECTION PROTEIN 7-RELATED"/>
    <property type="match status" value="1"/>
</dbReference>
<protein>
    <recommendedName>
        <fullName evidence="4">Chaps-domain-containing protein</fullName>
    </recommendedName>
</protein>
<evidence type="ECO:0008006" key="4">
    <source>
        <dbReference type="Google" id="ProtNLM"/>
    </source>
</evidence>
<dbReference type="Gene3D" id="1.25.40.10">
    <property type="entry name" value="Tetratricopeptide repeat domain"/>
    <property type="match status" value="3"/>
</dbReference>
<feature type="region of interest" description="Disordered" evidence="1">
    <location>
        <begin position="394"/>
        <end position="550"/>
    </location>
</feature>
<reference evidence="2" key="1">
    <citation type="submission" date="2022-07" db="EMBL/GenBank/DDBJ databases">
        <title>Genome Sequence of Leucocoprinus birnbaumii.</title>
        <authorList>
            <person name="Buettner E."/>
        </authorList>
    </citation>
    <scope>NUCLEOTIDE SEQUENCE</scope>
    <source>
        <strain evidence="2">VT141</strain>
    </source>
</reference>
<gene>
    <name evidence="2" type="ORF">NP233_g2660</name>
</gene>
<dbReference type="GO" id="GO:0034044">
    <property type="term" value="C:exomer complex"/>
    <property type="evidence" value="ECO:0007669"/>
    <property type="project" value="UniProtKB-ARBA"/>
</dbReference>
<dbReference type="AlphaFoldDB" id="A0AAD5YTH9"/>
<dbReference type="InterPro" id="IPR015374">
    <property type="entry name" value="ChAPs"/>
</dbReference>
<accession>A0AAD5YTH9</accession>
<evidence type="ECO:0000313" key="3">
    <source>
        <dbReference type="Proteomes" id="UP001213000"/>
    </source>
</evidence>
<evidence type="ECO:0000256" key="1">
    <source>
        <dbReference type="SAM" id="MobiDB-lite"/>
    </source>
</evidence>
<dbReference type="PANTHER" id="PTHR31975">
    <property type="entry name" value="BUD SITE SELECTION PROTEIN 7-RELATED"/>
    <property type="match status" value="1"/>
</dbReference>
<sequence>MAEATFKDVPELFEVDLGEALTARTESLSTFRELGPPDLCHVVKSTGKSGQRELGSYHFVSGVDASSSASLAAYINSLTYAIEDNIAWFSKPAAWKVRNGCYCCFNAFSRVDVRVDVKIPGGVHAYVIDLRGERHTATPEIWQETYISALLRAILYSDDPNYYLEAYRKLDPITTPEGEIRFLQAAEALFDKGWQVGSDPEIQVASIVSNHLTAGIMKYFGDSGRWQPAANLFEKMAAREPEVASLLARAYIGMNEEVKAVQIMGNAMKETPQSHTLLHVQCDFLRSKGKLEWALKLARQAVNCAPIHLPFHRAIGEILPEKTKTEDDEADPALLRLPAPGLRGTWARAYSLLTRLVSQIGWDELLKTRSCVFVMEEEYRMQKAQADIVKASTTNVNGVDGDDDGKSDSNNGGGGIVIYEDGTVSVSPRVSSDSRRQSGISRGAGVEAGGAGGGEDDNASTRAMLSPSTPNGPSSQTIGDSGAETQAPIIPTIRVSTESDRATREREQEQEDQDTLAGHASTEGVETTETQNTENGVKENGVEDGKNGNVDVVEGLEKPVQAAAVHGEEKGGAGHGEHVAPSPEPFSFSNKRLCERWLDNLFMVLYEDLRVWTIFRAEVAHFKTQHVAYRKTGLEWEILGDLGVRLHHREEAKEAYQRCLDTPRYSSKPWLKLMQMYAEEGDIQRTIQTAIRVAAYQYADYTEMTYPTHIARSFFKLGQLHGHAKIKFTLLSMGLPEPIRKIMDSFMEYGLLFKVEGSDF</sequence>
<feature type="compositionally biased region" description="Polar residues" evidence="1">
    <location>
        <begin position="524"/>
        <end position="535"/>
    </location>
</feature>
<dbReference type="InterPro" id="IPR011990">
    <property type="entry name" value="TPR-like_helical_dom_sf"/>
</dbReference>
<dbReference type="Pfam" id="PF09295">
    <property type="entry name" value="ChAPs"/>
    <property type="match status" value="2"/>
</dbReference>
<dbReference type="Proteomes" id="UP001213000">
    <property type="component" value="Unassembled WGS sequence"/>
</dbReference>
<evidence type="ECO:0000313" key="2">
    <source>
        <dbReference type="EMBL" id="KAJ3573073.1"/>
    </source>
</evidence>
<name>A0AAD5YTH9_9AGAR</name>
<proteinExistence type="predicted"/>
<dbReference type="GO" id="GO:0006893">
    <property type="term" value="P:Golgi to plasma membrane transport"/>
    <property type="evidence" value="ECO:0007669"/>
    <property type="project" value="TreeGrafter"/>
</dbReference>
<feature type="compositionally biased region" description="Basic and acidic residues" evidence="1">
    <location>
        <begin position="536"/>
        <end position="546"/>
    </location>
</feature>
<feature type="compositionally biased region" description="Polar residues" evidence="1">
    <location>
        <begin position="460"/>
        <end position="479"/>
    </location>
</feature>